<proteinExistence type="inferred from homology"/>
<dbReference type="EMBL" id="VMHE01000001">
    <property type="protein sequence ID" value="TSJ67834.1"/>
    <property type="molecule type" value="Genomic_DNA"/>
</dbReference>
<feature type="transmembrane region" description="Helical" evidence="8">
    <location>
        <begin position="108"/>
        <end position="136"/>
    </location>
</feature>
<evidence type="ECO:0000256" key="4">
    <source>
        <dbReference type="ARBA" id="ARBA00022692"/>
    </source>
</evidence>
<keyword evidence="3" id="KW-1003">Cell membrane</keyword>
<evidence type="ECO:0000256" key="1">
    <source>
        <dbReference type="ARBA" id="ARBA00004651"/>
    </source>
</evidence>
<gene>
    <name evidence="9" type="primary">mreD</name>
    <name evidence="9" type="ORF">FPQ13_01840</name>
</gene>
<dbReference type="Proteomes" id="UP000316425">
    <property type="component" value="Unassembled WGS sequence"/>
</dbReference>
<dbReference type="GO" id="GO:0008360">
    <property type="term" value="P:regulation of cell shape"/>
    <property type="evidence" value="ECO:0007669"/>
    <property type="project" value="UniProtKB-KW"/>
</dbReference>
<keyword evidence="4 8" id="KW-0812">Transmembrane</keyword>
<dbReference type="OrthoDB" id="1653857at2"/>
<feature type="transmembrane region" description="Helical" evidence="8">
    <location>
        <begin position="36"/>
        <end position="56"/>
    </location>
</feature>
<dbReference type="AlphaFoldDB" id="A0A556PTW7"/>
<keyword evidence="10" id="KW-1185">Reference proteome</keyword>
<evidence type="ECO:0000256" key="3">
    <source>
        <dbReference type="ARBA" id="ARBA00022475"/>
    </source>
</evidence>
<dbReference type="NCBIfam" id="TIGR03426">
    <property type="entry name" value="shape_MreD"/>
    <property type="match status" value="1"/>
</dbReference>
<dbReference type="InterPro" id="IPR007227">
    <property type="entry name" value="Cell_shape_determining_MreD"/>
</dbReference>
<evidence type="ECO:0000256" key="6">
    <source>
        <dbReference type="ARBA" id="ARBA00022989"/>
    </source>
</evidence>
<dbReference type="Pfam" id="PF04093">
    <property type="entry name" value="MreD"/>
    <property type="match status" value="1"/>
</dbReference>
<reference evidence="9 10" key="1">
    <citation type="submission" date="2019-07" db="EMBL/GenBank/DDBJ databases">
        <title>Allobacillus sp. nov. SKP isolated from shrimp paste of Euphausiacea.</title>
        <authorList>
            <person name="Kanchanasin P."/>
            <person name="Tanasupawat S."/>
            <person name="Shi W."/>
            <person name="Wu L."/>
            <person name="Ma J."/>
        </authorList>
    </citation>
    <scope>NUCLEOTIDE SEQUENCE [LARGE SCALE GENOMIC DNA]</scope>
    <source>
        <strain evidence="9 10">SKP4-8</strain>
    </source>
</reference>
<organism evidence="9 10">
    <name type="scientific">Allobacillus salarius</name>
    <dbReference type="NCBI Taxonomy" id="1955272"/>
    <lineage>
        <taxon>Bacteria</taxon>
        <taxon>Bacillati</taxon>
        <taxon>Bacillota</taxon>
        <taxon>Bacilli</taxon>
        <taxon>Bacillales</taxon>
        <taxon>Bacillaceae</taxon>
        <taxon>Allobacillus</taxon>
    </lineage>
</organism>
<dbReference type="GO" id="GO:0005886">
    <property type="term" value="C:plasma membrane"/>
    <property type="evidence" value="ECO:0007669"/>
    <property type="project" value="UniProtKB-SubCell"/>
</dbReference>
<evidence type="ECO:0000313" key="10">
    <source>
        <dbReference type="Proteomes" id="UP000316425"/>
    </source>
</evidence>
<evidence type="ECO:0000256" key="8">
    <source>
        <dbReference type="SAM" id="Phobius"/>
    </source>
</evidence>
<evidence type="ECO:0000256" key="7">
    <source>
        <dbReference type="ARBA" id="ARBA00023136"/>
    </source>
</evidence>
<evidence type="ECO:0000256" key="2">
    <source>
        <dbReference type="ARBA" id="ARBA00007776"/>
    </source>
</evidence>
<comment type="similarity">
    <text evidence="2">Belongs to the MreD family.</text>
</comment>
<feature type="transmembrane region" description="Helical" evidence="8">
    <location>
        <begin position="65"/>
        <end position="88"/>
    </location>
</feature>
<sequence length="179" mass="21001">MRRKNSMKGLFLPLILFVLLIAESIATELLPNNVLLELYFIPHWVLVFSVIITLYYDQEHSYAGILYGAIFAFISELVYTDLLGVYLFAYGVSLYGVHLFKKLLHVNFLVTLLLVFYALIVCEFLIYGTYFLIGVIDLPIKEYLMERLTPTVLMNLLFFIMIFPYFSKKLTKWKEQPKR</sequence>
<name>A0A556PTW7_9BACI</name>
<evidence type="ECO:0000256" key="5">
    <source>
        <dbReference type="ARBA" id="ARBA00022960"/>
    </source>
</evidence>
<keyword evidence="7 8" id="KW-0472">Membrane</keyword>
<protein>
    <submittedName>
        <fullName evidence="9">Rod shape-determining protein MreD</fullName>
    </submittedName>
</protein>
<comment type="caution">
    <text evidence="9">The sequence shown here is derived from an EMBL/GenBank/DDBJ whole genome shotgun (WGS) entry which is preliminary data.</text>
</comment>
<comment type="subcellular location">
    <subcellularLocation>
        <location evidence="1">Cell membrane</location>
        <topology evidence="1">Multi-pass membrane protein</topology>
    </subcellularLocation>
</comment>
<accession>A0A556PTW7</accession>
<feature type="transmembrane region" description="Helical" evidence="8">
    <location>
        <begin position="148"/>
        <end position="166"/>
    </location>
</feature>
<evidence type="ECO:0000313" key="9">
    <source>
        <dbReference type="EMBL" id="TSJ67834.1"/>
    </source>
</evidence>
<keyword evidence="6 8" id="KW-1133">Transmembrane helix</keyword>
<keyword evidence="5" id="KW-0133">Cell shape</keyword>